<dbReference type="RefSeq" id="WP_058242317.1">
    <property type="nucleotide sequence ID" value="NZ_CYSB01000041.1"/>
</dbReference>
<organism evidence="4 6">
    <name type="scientific">Thalassovita autumnalis</name>
    <dbReference type="NCBI Taxonomy" id="2072972"/>
    <lineage>
        <taxon>Bacteria</taxon>
        <taxon>Pseudomonadati</taxon>
        <taxon>Pseudomonadota</taxon>
        <taxon>Alphaproteobacteria</taxon>
        <taxon>Rhodobacterales</taxon>
        <taxon>Roseobacteraceae</taxon>
        <taxon>Thalassovita</taxon>
    </lineage>
</organism>
<feature type="domain" description="DUF4440" evidence="2">
    <location>
        <begin position="39"/>
        <end position="148"/>
    </location>
</feature>
<protein>
    <submittedName>
        <fullName evidence="4">SnoaL-like domain protein</fullName>
    </submittedName>
</protein>
<feature type="chain" id="PRO_5009790931" evidence="1">
    <location>
        <begin position="29"/>
        <end position="161"/>
    </location>
</feature>
<gene>
    <name evidence="3" type="ORF">TL5118_03772</name>
    <name evidence="4" type="ORF">TL5120_00770</name>
</gene>
<evidence type="ECO:0000313" key="4">
    <source>
        <dbReference type="EMBL" id="CUH70990.1"/>
    </source>
</evidence>
<dbReference type="Pfam" id="PF14534">
    <property type="entry name" value="DUF4440"/>
    <property type="match status" value="1"/>
</dbReference>
<dbReference type="OrthoDB" id="1633822at2"/>
<accession>A0A0N7LWR1</accession>
<dbReference type="SUPFAM" id="SSF54427">
    <property type="entry name" value="NTF2-like"/>
    <property type="match status" value="1"/>
</dbReference>
<dbReference type="Proteomes" id="UP000051887">
    <property type="component" value="Unassembled WGS sequence"/>
</dbReference>
<evidence type="ECO:0000313" key="5">
    <source>
        <dbReference type="Proteomes" id="UP000051086"/>
    </source>
</evidence>
<feature type="signal peptide" evidence="1">
    <location>
        <begin position="1"/>
        <end position="28"/>
    </location>
</feature>
<evidence type="ECO:0000259" key="2">
    <source>
        <dbReference type="Pfam" id="PF14534"/>
    </source>
</evidence>
<dbReference type="InterPro" id="IPR032710">
    <property type="entry name" value="NTF2-like_dom_sf"/>
</dbReference>
<evidence type="ECO:0000256" key="1">
    <source>
        <dbReference type="SAM" id="SignalP"/>
    </source>
</evidence>
<dbReference type="AlphaFoldDB" id="A0A0N7LWR1"/>
<evidence type="ECO:0000313" key="6">
    <source>
        <dbReference type="Proteomes" id="UP000051887"/>
    </source>
</evidence>
<evidence type="ECO:0000313" key="3">
    <source>
        <dbReference type="EMBL" id="CUH69802.1"/>
    </source>
</evidence>
<dbReference type="InterPro" id="IPR027843">
    <property type="entry name" value="DUF4440"/>
</dbReference>
<dbReference type="Proteomes" id="UP000051086">
    <property type="component" value="Unassembled WGS sequence"/>
</dbReference>
<name>A0A0N7LWR1_9RHOB</name>
<proteinExistence type="predicted"/>
<keyword evidence="5" id="KW-1185">Reference proteome</keyword>
<dbReference type="EMBL" id="CYSC01000016">
    <property type="protein sequence ID" value="CUH70990.1"/>
    <property type="molecule type" value="Genomic_DNA"/>
</dbReference>
<reference evidence="3 5" key="2">
    <citation type="submission" date="2015-09" db="EMBL/GenBank/DDBJ databases">
        <authorList>
            <person name="Rodrigo-Torres L."/>
            <person name="Arahal D.R."/>
        </authorList>
    </citation>
    <scope>NUCLEOTIDE SEQUENCE [LARGE SCALE GENOMIC DNA]</scope>
    <source>
        <strain evidence="3 5">CECT 5118</strain>
    </source>
</reference>
<dbReference type="Gene3D" id="3.10.450.50">
    <property type="match status" value="1"/>
</dbReference>
<keyword evidence="1" id="KW-0732">Signal</keyword>
<reference evidence="4 6" key="1">
    <citation type="submission" date="2015-09" db="EMBL/GenBank/DDBJ databases">
        <authorList>
            <consortium name="Swine Surveillance"/>
        </authorList>
    </citation>
    <scope>NUCLEOTIDE SEQUENCE [LARGE SCALE GENOMIC DNA]</scope>
    <source>
        <strain evidence="4 6">5120</strain>
    </source>
</reference>
<sequence length="161" mass="17434">MKHVPTWLKTCALSIALPLASLPQTLTAEGEISMQDQAILTAIETMTSAFEAGNMDRVMQSYEPEAAIAFEPGQPISDAAMARAAFEGFAQVNPEFTYSGHEVIRAGDIALHIAPWSMVGQTPDGQEIRQSGLSVAVLRQQGDGSWRMVIDNPHGAHLMQR</sequence>
<dbReference type="EMBL" id="CYSB01000041">
    <property type="protein sequence ID" value="CUH69802.1"/>
    <property type="molecule type" value="Genomic_DNA"/>
</dbReference>